<evidence type="ECO:0000313" key="1">
    <source>
        <dbReference type="EMBL" id="TCJ97190.1"/>
    </source>
</evidence>
<dbReference type="STRING" id="1210063.GCA_001612665_00887"/>
<accession>A0A4R1FSF7</accession>
<sequence length="189" mass="20306">MPNSRIEDVVNGKLAWTEVDLLDIGDSSALTLRSALEELGIQVNYLPVGQARHVIAALGSNRPIAPYVIVCCHGDSGSIYLPELGGEIADAQPFAGNIGPDQVRKHLQIPGSAVISLGCETGEPALAEAFLQVGASSYVAPTGQPDGHAAFIASLLLFYELTEGRELLDAVERVRTYNDSLAMWRIWHR</sequence>
<evidence type="ECO:0000313" key="2">
    <source>
        <dbReference type="Proteomes" id="UP000294856"/>
    </source>
</evidence>
<organism evidence="1 2">
    <name type="scientific">Nocardia alba</name>
    <dbReference type="NCBI Taxonomy" id="225051"/>
    <lineage>
        <taxon>Bacteria</taxon>
        <taxon>Bacillati</taxon>
        <taxon>Actinomycetota</taxon>
        <taxon>Actinomycetes</taxon>
        <taxon>Mycobacteriales</taxon>
        <taxon>Nocardiaceae</taxon>
        <taxon>Nocardia</taxon>
    </lineage>
</organism>
<dbReference type="AlphaFoldDB" id="A0A4R1FSF7"/>
<dbReference type="EMBL" id="SMFR01000002">
    <property type="protein sequence ID" value="TCJ97190.1"/>
    <property type="molecule type" value="Genomic_DNA"/>
</dbReference>
<dbReference type="OrthoDB" id="4548730at2"/>
<proteinExistence type="predicted"/>
<dbReference type="RefSeq" id="WP_067446188.1">
    <property type="nucleotide sequence ID" value="NZ_SMFR01000002.1"/>
</dbReference>
<name>A0A4R1FSF7_9NOCA</name>
<evidence type="ECO:0008006" key="3">
    <source>
        <dbReference type="Google" id="ProtNLM"/>
    </source>
</evidence>
<dbReference type="Proteomes" id="UP000294856">
    <property type="component" value="Unassembled WGS sequence"/>
</dbReference>
<protein>
    <recommendedName>
        <fullName evidence="3">CHAT domain-containing protein</fullName>
    </recommendedName>
</protein>
<gene>
    <name evidence="1" type="ORF">DFR71_3227</name>
</gene>
<keyword evidence="2" id="KW-1185">Reference proteome</keyword>
<comment type="caution">
    <text evidence="1">The sequence shown here is derived from an EMBL/GenBank/DDBJ whole genome shotgun (WGS) entry which is preliminary data.</text>
</comment>
<reference evidence="1 2" key="1">
    <citation type="submission" date="2019-03" db="EMBL/GenBank/DDBJ databases">
        <title>Genomic Encyclopedia of Type Strains, Phase IV (KMG-IV): sequencing the most valuable type-strain genomes for metagenomic binning, comparative biology and taxonomic classification.</title>
        <authorList>
            <person name="Goeker M."/>
        </authorList>
    </citation>
    <scope>NUCLEOTIDE SEQUENCE [LARGE SCALE GENOMIC DNA]</scope>
    <source>
        <strain evidence="1 2">DSM 44684</strain>
    </source>
</reference>